<evidence type="ECO:0000256" key="2">
    <source>
        <dbReference type="ARBA" id="ARBA00022741"/>
    </source>
</evidence>
<keyword evidence="2" id="KW-0547">Nucleotide-binding</keyword>
<comment type="caution">
    <text evidence="6">The sequence shown here is derived from an EMBL/GenBank/DDBJ whole genome shotgun (WGS) entry which is preliminary data.</text>
</comment>
<evidence type="ECO:0000256" key="1">
    <source>
        <dbReference type="ARBA" id="ARBA00022679"/>
    </source>
</evidence>
<accession>A0ABW6S9X9</accession>
<evidence type="ECO:0000259" key="5">
    <source>
        <dbReference type="Pfam" id="PF18085"/>
    </source>
</evidence>
<keyword evidence="4" id="KW-0067">ATP-binding</keyword>
<dbReference type="Pfam" id="PF18085">
    <property type="entry name" value="Mak_N_cap"/>
    <property type="match status" value="1"/>
</dbReference>
<name>A0ABW6S9X9_9NOCA</name>
<dbReference type="InterPro" id="IPR040999">
    <property type="entry name" value="Mak_N_cap"/>
</dbReference>
<organism evidence="6 7">
    <name type="scientific">Nocardia jiangxiensis</name>
    <dbReference type="NCBI Taxonomy" id="282685"/>
    <lineage>
        <taxon>Bacteria</taxon>
        <taxon>Bacillati</taxon>
        <taxon>Actinomycetota</taxon>
        <taxon>Actinomycetes</taxon>
        <taxon>Mycobacteriales</taxon>
        <taxon>Nocardiaceae</taxon>
        <taxon>Nocardia</taxon>
    </lineage>
</organism>
<evidence type="ECO:0000256" key="3">
    <source>
        <dbReference type="ARBA" id="ARBA00022777"/>
    </source>
</evidence>
<sequence>MAVIHHTSLIPTKLELLRTWLPAQDWFHGTRTPELVAVGGFRLDDPAGQVGIECYLVTDTVTAHTYHVPMTYRGAPLPDAHDALIGTLEHGVLGRRWVYDGPGDPVFVAQALALLTGRAEAQDQQRDNTPDPDIDITCAAVDAPIALRVVRIPGDGDPHGRCGSVRGPWRTPQGRETHGVLLEATAMDGRNSRW</sequence>
<evidence type="ECO:0000313" key="6">
    <source>
        <dbReference type="EMBL" id="MFF3573093.1"/>
    </source>
</evidence>
<protein>
    <submittedName>
        <fullName evidence="6">1,4-alpha-glucan branching protein</fullName>
    </submittedName>
</protein>
<proteinExistence type="predicted"/>
<keyword evidence="7" id="KW-1185">Reference proteome</keyword>
<keyword evidence="3" id="KW-0418">Kinase</keyword>
<dbReference type="Proteomes" id="UP001601992">
    <property type="component" value="Unassembled WGS sequence"/>
</dbReference>
<evidence type="ECO:0000313" key="7">
    <source>
        <dbReference type="Proteomes" id="UP001601992"/>
    </source>
</evidence>
<feature type="domain" description="Maltokinase N-terminal cap" evidence="5">
    <location>
        <begin position="20"/>
        <end position="104"/>
    </location>
</feature>
<dbReference type="EMBL" id="JBIAQY010000016">
    <property type="protein sequence ID" value="MFF3573093.1"/>
    <property type="molecule type" value="Genomic_DNA"/>
</dbReference>
<gene>
    <name evidence="6" type="ORF">ACFYXQ_35550</name>
</gene>
<reference evidence="6 7" key="1">
    <citation type="submission" date="2024-10" db="EMBL/GenBank/DDBJ databases">
        <title>The Natural Products Discovery Center: Release of the First 8490 Sequenced Strains for Exploring Actinobacteria Biosynthetic Diversity.</title>
        <authorList>
            <person name="Kalkreuter E."/>
            <person name="Kautsar S.A."/>
            <person name="Yang D."/>
            <person name="Bader C.D."/>
            <person name="Teijaro C.N."/>
            <person name="Fluegel L."/>
            <person name="Davis C.M."/>
            <person name="Simpson J.R."/>
            <person name="Lauterbach L."/>
            <person name="Steele A.D."/>
            <person name="Gui C."/>
            <person name="Meng S."/>
            <person name="Li G."/>
            <person name="Viehrig K."/>
            <person name="Ye F."/>
            <person name="Su P."/>
            <person name="Kiefer A.F."/>
            <person name="Nichols A."/>
            <person name="Cepeda A.J."/>
            <person name="Yan W."/>
            <person name="Fan B."/>
            <person name="Jiang Y."/>
            <person name="Adhikari A."/>
            <person name="Zheng C.-J."/>
            <person name="Schuster L."/>
            <person name="Cowan T.M."/>
            <person name="Smanski M.J."/>
            <person name="Chevrette M.G."/>
            <person name="De Carvalho L.P.S."/>
            <person name="Shen B."/>
        </authorList>
    </citation>
    <scope>NUCLEOTIDE SEQUENCE [LARGE SCALE GENOMIC DNA]</scope>
    <source>
        <strain evidence="6 7">NPDC002593</strain>
    </source>
</reference>
<dbReference type="RefSeq" id="WP_051193055.1">
    <property type="nucleotide sequence ID" value="NZ_JBIAQY010000016.1"/>
</dbReference>
<keyword evidence="1" id="KW-0808">Transferase</keyword>
<evidence type="ECO:0000256" key="4">
    <source>
        <dbReference type="ARBA" id="ARBA00022840"/>
    </source>
</evidence>